<protein>
    <submittedName>
        <fullName evidence="2">Uncharacterized protein</fullName>
    </submittedName>
</protein>
<name>A0ABP8UXU0_9GAMM</name>
<gene>
    <name evidence="2" type="ORF">GCM10023116_01820</name>
</gene>
<comment type="caution">
    <text evidence="2">The sequence shown here is derived from an EMBL/GenBank/DDBJ whole genome shotgun (WGS) entry which is preliminary data.</text>
</comment>
<evidence type="ECO:0000313" key="2">
    <source>
        <dbReference type="EMBL" id="GAA4647920.1"/>
    </source>
</evidence>
<feature type="region of interest" description="Disordered" evidence="1">
    <location>
        <begin position="1"/>
        <end position="33"/>
    </location>
</feature>
<organism evidence="2 3">
    <name type="scientific">Kistimonas scapharcae</name>
    <dbReference type="NCBI Taxonomy" id="1036133"/>
    <lineage>
        <taxon>Bacteria</taxon>
        <taxon>Pseudomonadati</taxon>
        <taxon>Pseudomonadota</taxon>
        <taxon>Gammaproteobacteria</taxon>
        <taxon>Oceanospirillales</taxon>
        <taxon>Endozoicomonadaceae</taxon>
        <taxon>Kistimonas</taxon>
    </lineage>
</organism>
<accession>A0ABP8UXU0</accession>
<reference evidence="3" key="1">
    <citation type="journal article" date="2019" name="Int. J. Syst. Evol. Microbiol.">
        <title>The Global Catalogue of Microorganisms (GCM) 10K type strain sequencing project: providing services to taxonomists for standard genome sequencing and annotation.</title>
        <authorList>
            <consortium name="The Broad Institute Genomics Platform"/>
            <consortium name="The Broad Institute Genome Sequencing Center for Infectious Disease"/>
            <person name="Wu L."/>
            <person name="Ma J."/>
        </authorList>
    </citation>
    <scope>NUCLEOTIDE SEQUENCE [LARGE SCALE GENOMIC DNA]</scope>
    <source>
        <strain evidence="3">JCM 17805</strain>
    </source>
</reference>
<keyword evidence="3" id="KW-1185">Reference proteome</keyword>
<dbReference type="Proteomes" id="UP001500604">
    <property type="component" value="Unassembled WGS sequence"/>
</dbReference>
<feature type="compositionally biased region" description="Basic and acidic residues" evidence="1">
    <location>
        <begin position="23"/>
        <end position="33"/>
    </location>
</feature>
<dbReference type="EMBL" id="BAABFL010000013">
    <property type="protein sequence ID" value="GAA4647920.1"/>
    <property type="molecule type" value="Genomic_DNA"/>
</dbReference>
<evidence type="ECO:0000313" key="3">
    <source>
        <dbReference type="Proteomes" id="UP001500604"/>
    </source>
</evidence>
<proteinExistence type="predicted"/>
<sequence>MCGGGGDTPEVKPSQSEVLAGREGVDKWNERQDDGYVQLEQDAITDASRDHTNMLQGRASADLAQQTGLAYQAAANTGSAFALGNTANVASAANSQGMNAALQANQAVNDQKKLGVIQTGQDVTKSNDGILSSQVNRQLQSSINDVQNDIMVSNAKTQAIMDVVGTGVGLYASGAFKASPDPRYSTGTMSNGKKHYGIGM</sequence>
<dbReference type="RefSeq" id="WP_345192904.1">
    <property type="nucleotide sequence ID" value="NZ_BAABFL010000013.1"/>
</dbReference>
<evidence type="ECO:0000256" key="1">
    <source>
        <dbReference type="SAM" id="MobiDB-lite"/>
    </source>
</evidence>